<dbReference type="SUPFAM" id="SSF82171">
    <property type="entry name" value="DPP6 N-terminal domain-like"/>
    <property type="match status" value="1"/>
</dbReference>
<dbReference type="InterPro" id="IPR011042">
    <property type="entry name" value="6-blade_b-propeller_TolB-like"/>
</dbReference>
<dbReference type="PROSITE" id="PS51257">
    <property type="entry name" value="PROKAR_LIPOPROTEIN"/>
    <property type="match status" value="1"/>
</dbReference>
<dbReference type="RefSeq" id="WP_204817571.1">
    <property type="nucleotide sequence ID" value="NZ_JANHOF010000002.1"/>
</dbReference>
<dbReference type="InterPro" id="IPR011659">
    <property type="entry name" value="WD40"/>
</dbReference>
<feature type="signal peptide" evidence="2">
    <location>
        <begin position="1"/>
        <end position="29"/>
    </location>
</feature>
<dbReference type="Gene3D" id="2.120.10.30">
    <property type="entry name" value="TolB, C-terminal domain"/>
    <property type="match status" value="1"/>
</dbReference>
<proteinExistence type="inferred from homology"/>
<evidence type="ECO:0000313" key="4">
    <source>
        <dbReference type="Proteomes" id="UP001589818"/>
    </source>
</evidence>
<sequence length="371" mass="41446">MKLARGNWAVAAAGIVCILMLSGCSSNTAEEERTVIVKPEKTITVVEKKPPAVSTTIEVEKIETFEGVRGMDWLSEDRLIISKSNEQVQALSVEGEKRQPNNLYIRDFGAGTDEALSEDRMDQDYAVLSPDKKHLYYKQHVEEMATGYIMNLATRETVKTGEQFVGIYESEWADNERVVFTTETGDIARSDINGNTEILLKADHSTYNTKQRGTLLYYIGQQNKLFRYDLKTKEQKALDKQVIWFVPSNDGMQFAVVKHLNNLDVEEMQMELSITDQAMQPKIKVASGNQVFGTSWSPDGTKLAYTLTSAGNVQGVYVADVVSGKATQLSVDMEQASDTLRWSPSGKKLLMSTSAFRGNKVVFISYVITLK</sequence>
<feature type="chain" id="PRO_5045376387" evidence="2">
    <location>
        <begin position="30"/>
        <end position="371"/>
    </location>
</feature>
<dbReference type="Gene3D" id="2.120.10.60">
    <property type="entry name" value="Tricorn protease N-terminal domain"/>
    <property type="match status" value="1"/>
</dbReference>
<evidence type="ECO:0000256" key="2">
    <source>
        <dbReference type="SAM" id="SignalP"/>
    </source>
</evidence>
<gene>
    <name evidence="3" type="ORF">ACFFJ8_31345</name>
</gene>
<dbReference type="Pfam" id="PF07676">
    <property type="entry name" value="PD40"/>
    <property type="match status" value="1"/>
</dbReference>
<comment type="similarity">
    <text evidence="1">Belongs to the TolB family.</text>
</comment>
<keyword evidence="2" id="KW-0732">Signal</keyword>
<name>A0ABV6JIW8_9BACL</name>
<dbReference type="EMBL" id="JBHLVF010000047">
    <property type="protein sequence ID" value="MFC0395856.1"/>
    <property type="molecule type" value="Genomic_DNA"/>
</dbReference>
<reference evidence="3 4" key="1">
    <citation type="submission" date="2024-09" db="EMBL/GenBank/DDBJ databases">
        <authorList>
            <person name="Sun Q."/>
            <person name="Mori K."/>
        </authorList>
    </citation>
    <scope>NUCLEOTIDE SEQUENCE [LARGE SCALE GENOMIC DNA]</scope>
    <source>
        <strain evidence="3 4">CCM 4839</strain>
    </source>
</reference>
<comment type="caution">
    <text evidence="3">The sequence shown here is derived from an EMBL/GenBank/DDBJ whole genome shotgun (WGS) entry which is preliminary data.</text>
</comment>
<keyword evidence="4" id="KW-1185">Reference proteome</keyword>
<accession>A0ABV6JIW8</accession>
<dbReference type="Proteomes" id="UP001589818">
    <property type="component" value="Unassembled WGS sequence"/>
</dbReference>
<protein>
    <submittedName>
        <fullName evidence="3">PD40 domain-containing protein</fullName>
    </submittedName>
</protein>
<dbReference type="PANTHER" id="PTHR36842">
    <property type="entry name" value="PROTEIN TOLB HOMOLOG"/>
    <property type="match status" value="1"/>
</dbReference>
<evidence type="ECO:0000313" key="3">
    <source>
        <dbReference type="EMBL" id="MFC0395856.1"/>
    </source>
</evidence>
<organism evidence="3 4">
    <name type="scientific">Paenibacillus mendelii</name>
    <dbReference type="NCBI Taxonomy" id="206163"/>
    <lineage>
        <taxon>Bacteria</taxon>
        <taxon>Bacillati</taxon>
        <taxon>Bacillota</taxon>
        <taxon>Bacilli</taxon>
        <taxon>Bacillales</taxon>
        <taxon>Paenibacillaceae</taxon>
        <taxon>Paenibacillus</taxon>
    </lineage>
</organism>
<evidence type="ECO:0000256" key="1">
    <source>
        <dbReference type="ARBA" id="ARBA00009820"/>
    </source>
</evidence>
<dbReference type="PANTHER" id="PTHR36842:SF1">
    <property type="entry name" value="PROTEIN TOLB"/>
    <property type="match status" value="1"/>
</dbReference>